<evidence type="ECO:0000256" key="3">
    <source>
        <dbReference type="ARBA" id="ARBA00023125"/>
    </source>
</evidence>
<dbReference type="Proteomes" id="UP001589858">
    <property type="component" value="Unassembled WGS sequence"/>
</dbReference>
<organism evidence="6 7">
    <name type="scientific">Novosphingobium clariflavum</name>
    <dbReference type="NCBI Taxonomy" id="2029884"/>
    <lineage>
        <taxon>Bacteria</taxon>
        <taxon>Pseudomonadati</taxon>
        <taxon>Pseudomonadota</taxon>
        <taxon>Alphaproteobacteria</taxon>
        <taxon>Sphingomonadales</taxon>
        <taxon>Sphingomonadaceae</taxon>
        <taxon>Novosphingobium</taxon>
    </lineage>
</organism>
<sequence>MSMSVPNLIPVDLLQTFVAVVDAGSFTRAARALGLRQSTVSQQIGRLETLAGRRLLDRDTHRMALTPSGERLLDQARAIIDSHIRLGQTLSEAPLRGRLRLGASEDFVLSALPDVLATFARRHPEVDLELSGGLSHDLYDAFDAGRLDVIFVKRRAGDRRGTTAWQEPIRWIAHPDFHVDAHAPLPLLLYPPPSVTRAKALETLEYCGRDWRIAFTSASLAGLSAAARAGIGIMPHSERLMPRGLAVVPAGATLPALPDVEFVVIGPGPGNPAADGLIATMLQWAV</sequence>
<keyword evidence="2" id="KW-0805">Transcription regulation</keyword>
<dbReference type="SUPFAM" id="SSF46785">
    <property type="entry name" value="Winged helix' DNA-binding domain"/>
    <property type="match status" value="1"/>
</dbReference>
<evidence type="ECO:0000256" key="1">
    <source>
        <dbReference type="ARBA" id="ARBA00009437"/>
    </source>
</evidence>
<dbReference type="InterPro" id="IPR050176">
    <property type="entry name" value="LTTR"/>
</dbReference>
<dbReference type="Pfam" id="PF03466">
    <property type="entry name" value="LysR_substrate"/>
    <property type="match status" value="1"/>
</dbReference>
<keyword evidence="4" id="KW-0804">Transcription</keyword>
<keyword evidence="7" id="KW-1185">Reference proteome</keyword>
<dbReference type="SUPFAM" id="SSF53850">
    <property type="entry name" value="Periplasmic binding protein-like II"/>
    <property type="match status" value="1"/>
</dbReference>
<evidence type="ECO:0000313" key="6">
    <source>
        <dbReference type="EMBL" id="MFC0686786.1"/>
    </source>
</evidence>
<reference evidence="6 7" key="1">
    <citation type="submission" date="2024-09" db="EMBL/GenBank/DDBJ databases">
        <authorList>
            <person name="Sun Q."/>
            <person name="Mori K."/>
        </authorList>
    </citation>
    <scope>NUCLEOTIDE SEQUENCE [LARGE SCALE GENOMIC DNA]</scope>
    <source>
        <strain evidence="6 7">CICC 11035S</strain>
    </source>
</reference>
<evidence type="ECO:0000259" key="5">
    <source>
        <dbReference type="PROSITE" id="PS50931"/>
    </source>
</evidence>
<comment type="similarity">
    <text evidence="1">Belongs to the LysR transcriptional regulatory family.</text>
</comment>
<dbReference type="InterPro" id="IPR000847">
    <property type="entry name" value="LysR_HTH_N"/>
</dbReference>
<feature type="domain" description="HTH lysR-type" evidence="5">
    <location>
        <begin position="9"/>
        <end position="66"/>
    </location>
</feature>
<proteinExistence type="inferred from homology"/>
<dbReference type="Gene3D" id="1.10.10.10">
    <property type="entry name" value="Winged helix-like DNA-binding domain superfamily/Winged helix DNA-binding domain"/>
    <property type="match status" value="1"/>
</dbReference>
<dbReference type="PROSITE" id="PS50931">
    <property type="entry name" value="HTH_LYSR"/>
    <property type="match status" value="1"/>
</dbReference>
<protein>
    <submittedName>
        <fullName evidence="6">LysR family transcriptional regulator</fullName>
    </submittedName>
</protein>
<name>A0ABV6SC19_9SPHN</name>
<dbReference type="RefSeq" id="WP_267218588.1">
    <property type="nucleotide sequence ID" value="NZ_JAPCWC010000001.1"/>
</dbReference>
<dbReference type="InterPro" id="IPR036388">
    <property type="entry name" value="WH-like_DNA-bd_sf"/>
</dbReference>
<dbReference type="InterPro" id="IPR036390">
    <property type="entry name" value="WH_DNA-bd_sf"/>
</dbReference>
<dbReference type="Pfam" id="PF00126">
    <property type="entry name" value="HTH_1"/>
    <property type="match status" value="1"/>
</dbReference>
<evidence type="ECO:0000313" key="7">
    <source>
        <dbReference type="Proteomes" id="UP001589858"/>
    </source>
</evidence>
<dbReference type="InterPro" id="IPR005119">
    <property type="entry name" value="LysR_subst-bd"/>
</dbReference>
<accession>A0ABV6SC19</accession>
<dbReference type="PANTHER" id="PTHR30579">
    <property type="entry name" value="TRANSCRIPTIONAL REGULATOR"/>
    <property type="match status" value="1"/>
</dbReference>
<keyword evidence="3" id="KW-0238">DNA-binding</keyword>
<dbReference type="Gene3D" id="3.40.190.10">
    <property type="entry name" value="Periplasmic binding protein-like II"/>
    <property type="match status" value="2"/>
</dbReference>
<gene>
    <name evidence="6" type="ORF">ACFFF8_19560</name>
</gene>
<comment type="caution">
    <text evidence="6">The sequence shown here is derived from an EMBL/GenBank/DDBJ whole genome shotgun (WGS) entry which is preliminary data.</text>
</comment>
<dbReference type="PRINTS" id="PR00039">
    <property type="entry name" value="HTHLYSR"/>
</dbReference>
<evidence type="ECO:0000256" key="4">
    <source>
        <dbReference type="ARBA" id="ARBA00023163"/>
    </source>
</evidence>
<dbReference type="EMBL" id="JBHLTM010000075">
    <property type="protein sequence ID" value="MFC0686786.1"/>
    <property type="molecule type" value="Genomic_DNA"/>
</dbReference>
<evidence type="ECO:0000256" key="2">
    <source>
        <dbReference type="ARBA" id="ARBA00023015"/>
    </source>
</evidence>
<dbReference type="PANTHER" id="PTHR30579:SF7">
    <property type="entry name" value="HTH-TYPE TRANSCRIPTIONAL REGULATOR LRHA-RELATED"/>
    <property type="match status" value="1"/>
</dbReference>